<name>A0A8H8STW2_9AGAM</name>
<organism evidence="1 2">
    <name type="scientific">Rhizoctonia solani</name>
    <dbReference type="NCBI Taxonomy" id="456999"/>
    <lineage>
        <taxon>Eukaryota</taxon>
        <taxon>Fungi</taxon>
        <taxon>Dikarya</taxon>
        <taxon>Basidiomycota</taxon>
        <taxon>Agaricomycotina</taxon>
        <taxon>Agaricomycetes</taxon>
        <taxon>Cantharellales</taxon>
        <taxon>Ceratobasidiaceae</taxon>
        <taxon>Rhizoctonia</taxon>
    </lineage>
</organism>
<evidence type="ECO:0000313" key="2">
    <source>
        <dbReference type="Proteomes" id="UP000650533"/>
    </source>
</evidence>
<evidence type="ECO:0000313" key="1">
    <source>
        <dbReference type="EMBL" id="QRW18311.1"/>
    </source>
</evidence>
<dbReference type="EMBL" id="CP059660">
    <property type="protein sequence ID" value="QRW18311.1"/>
    <property type="molecule type" value="Genomic_DNA"/>
</dbReference>
<dbReference type="AlphaFoldDB" id="A0A8H8STW2"/>
<accession>A0A8H8STW2</accession>
<gene>
    <name evidence="1" type="ORF">RhiXN_03235</name>
</gene>
<protein>
    <submittedName>
        <fullName evidence="1">Uncharacterized protein</fullName>
    </submittedName>
</protein>
<dbReference type="Proteomes" id="UP000650533">
    <property type="component" value="Chromosome 3"/>
</dbReference>
<sequence length="274" mass="31027">MIQALQNHQKKWQRIELGEPKFIEFPDPHDTVTYFADNLYAYYHRTGRESDGSSCCTLRLYLLPSLNTGIEFNTGTMTSWIPSCEPLQRSPGLTCWFFLSLVLTRMTEAVSNSEGPALIPWEVWGSCTICLPDTELPDIILHGGKYLFLRGSSAPHSPDDSLFPILSQAKVPNSGNWVCTSKSNQDTTSREPSYAYTIDCRTPVQESHELGILGEALPDIRAYCKKTAVNVDEETKCNINDYDVMANDEHFAIYTWENDTKEISAVFVSIRYDR</sequence>
<proteinExistence type="predicted"/>
<dbReference type="GeneID" id="67025515"/>
<dbReference type="RefSeq" id="XP_043178548.1">
    <property type="nucleotide sequence ID" value="XM_043323052.1"/>
</dbReference>
<reference evidence="1" key="1">
    <citation type="submission" date="2020-05" db="EMBL/GenBank/DDBJ databases">
        <title>Evolutionary and genomic comparisons of hybrid uninucleate and nonhybrid Rhizoctonia fungi.</title>
        <authorList>
            <person name="Li C."/>
            <person name="Chen X."/>
        </authorList>
    </citation>
    <scope>NUCLEOTIDE SEQUENCE</scope>
    <source>
        <strain evidence="1">AG-1 IA</strain>
    </source>
</reference>
<dbReference type="KEGG" id="rsx:RhiXN_03235"/>